<evidence type="ECO:0000313" key="2">
    <source>
        <dbReference type="Proteomes" id="UP000249061"/>
    </source>
</evidence>
<dbReference type="AlphaFoldDB" id="A0A2W5TJP1"/>
<name>A0A2W5TJP1_9BACT</name>
<evidence type="ECO:0000313" key="1">
    <source>
        <dbReference type="EMBL" id="PZR14017.1"/>
    </source>
</evidence>
<accession>A0A2W5TJP1</accession>
<dbReference type="EMBL" id="QFQP01000008">
    <property type="protein sequence ID" value="PZR14017.1"/>
    <property type="molecule type" value="Genomic_DNA"/>
</dbReference>
<dbReference type="Proteomes" id="UP000249061">
    <property type="component" value="Unassembled WGS sequence"/>
</dbReference>
<protein>
    <submittedName>
        <fullName evidence="1">Uncharacterized protein</fullName>
    </submittedName>
</protein>
<comment type="caution">
    <text evidence="1">The sequence shown here is derived from an EMBL/GenBank/DDBJ whole genome shotgun (WGS) entry which is preliminary data.</text>
</comment>
<gene>
    <name evidence="1" type="ORF">DI536_11920</name>
</gene>
<sequence length="336" mass="37145">MDFLTMTAQQVEALPEKEAGRVLDAWVKARRSELPVALRESGSKVHARLAKKALYQLQSSGVTVAEAPKPAAPVVEAKETNEFPAVLSHQISSGERAFFFAVPFRGGQGLEIFAGIVHDQLGLLQLSNEQANRAQYRKRLKDLESRADSRVMLVPHERLKLELGRALTLNERSKTELTGEMTQVLQRLKITPQDPDVVVPPLEPGDAEGRADGVRLHELIELAEWLPPETDLAMLSSQVSALDILPIDAAKKAEKKETLAKSLAQQLFTPELKTVYARRLLYTAELLENRGRSDDAAKVRAEARRLAHEKELTPFAERIFTKAIATAKAPSALGSR</sequence>
<organism evidence="1 2">
    <name type="scientific">Archangium gephyra</name>
    <dbReference type="NCBI Taxonomy" id="48"/>
    <lineage>
        <taxon>Bacteria</taxon>
        <taxon>Pseudomonadati</taxon>
        <taxon>Myxococcota</taxon>
        <taxon>Myxococcia</taxon>
        <taxon>Myxococcales</taxon>
        <taxon>Cystobacterineae</taxon>
        <taxon>Archangiaceae</taxon>
        <taxon>Archangium</taxon>
    </lineage>
</organism>
<reference evidence="1 2" key="1">
    <citation type="submission" date="2017-08" db="EMBL/GenBank/DDBJ databases">
        <title>Infants hospitalized years apart are colonized by the same room-sourced microbial strains.</title>
        <authorList>
            <person name="Brooks B."/>
            <person name="Olm M.R."/>
            <person name="Firek B.A."/>
            <person name="Baker R."/>
            <person name="Thomas B.C."/>
            <person name="Morowitz M.J."/>
            <person name="Banfield J.F."/>
        </authorList>
    </citation>
    <scope>NUCLEOTIDE SEQUENCE [LARGE SCALE GENOMIC DNA]</scope>
    <source>
        <strain evidence="1">S2_003_000_R2_14</strain>
    </source>
</reference>
<proteinExistence type="predicted"/>